<gene>
    <name evidence="2" type="ORF">BO85DRAFT_308634</name>
</gene>
<keyword evidence="1" id="KW-0812">Transmembrane</keyword>
<proteinExistence type="predicted"/>
<evidence type="ECO:0000256" key="1">
    <source>
        <dbReference type="SAM" id="Phobius"/>
    </source>
</evidence>
<dbReference type="Proteomes" id="UP000249526">
    <property type="component" value="Unassembled WGS sequence"/>
</dbReference>
<reference evidence="2 3" key="1">
    <citation type="submission" date="2018-02" db="EMBL/GenBank/DDBJ databases">
        <title>The genomes of Aspergillus section Nigri reveals drivers in fungal speciation.</title>
        <authorList>
            <consortium name="DOE Joint Genome Institute"/>
            <person name="Vesth T.C."/>
            <person name="Nybo J."/>
            <person name="Theobald S."/>
            <person name="Brandl J."/>
            <person name="Frisvad J.C."/>
            <person name="Nielsen K.F."/>
            <person name="Lyhne E.K."/>
            <person name="Kogle M.E."/>
            <person name="Kuo A."/>
            <person name="Riley R."/>
            <person name="Clum A."/>
            <person name="Nolan M."/>
            <person name="Lipzen A."/>
            <person name="Salamov A."/>
            <person name="Henrissat B."/>
            <person name="Wiebenga A."/>
            <person name="De vries R.P."/>
            <person name="Grigoriev I.V."/>
            <person name="Mortensen U.H."/>
            <person name="Andersen M.R."/>
            <person name="Baker S.E."/>
        </authorList>
    </citation>
    <scope>NUCLEOTIDE SEQUENCE [LARGE SCALE GENOMIC DNA]</scope>
    <source>
        <strain evidence="2 3">CBS 112811</strain>
    </source>
</reference>
<keyword evidence="1" id="KW-1133">Transmembrane helix</keyword>
<accession>A0A8G1R306</accession>
<dbReference type="EMBL" id="KZ825062">
    <property type="protein sequence ID" value="RAH57721.1"/>
    <property type="molecule type" value="Genomic_DNA"/>
</dbReference>
<organism evidence="2 3">
    <name type="scientific">Aspergillus piperis CBS 112811</name>
    <dbReference type="NCBI Taxonomy" id="1448313"/>
    <lineage>
        <taxon>Eukaryota</taxon>
        <taxon>Fungi</taxon>
        <taxon>Dikarya</taxon>
        <taxon>Ascomycota</taxon>
        <taxon>Pezizomycotina</taxon>
        <taxon>Eurotiomycetes</taxon>
        <taxon>Eurotiomycetidae</taxon>
        <taxon>Eurotiales</taxon>
        <taxon>Aspergillaceae</taxon>
        <taxon>Aspergillus</taxon>
        <taxon>Aspergillus subgen. Circumdati</taxon>
    </lineage>
</organism>
<protein>
    <submittedName>
        <fullName evidence="2">Uncharacterized protein</fullName>
    </submittedName>
</protein>
<feature type="transmembrane region" description="Helical" evidence="1">
    <location>
        <begin position="64"/>
        <end position="86"/>
    </location>
</feature>
<keyword evidence="1" id="KW-0472">Membrane</keyword>
<evidence type="ECO:0000313" key="2">
    <source>
        <dbReference type="EMBL" id="RAH57721.1"/>
    </source>
</evidence>
<sequence>MRRDVVRFRHLSSPHRKALCCRLKFCPQKSFGFIFVVLESVVGLTSSCSTQFSSTAVTLRAQNSLPIVLTLFCLLSIHYTAIIAALPPSIQFYYFPGRTNRSGRHILIYRHVRVPF</sequence>
<name>A0A8G1R306_9EURO</name>
<dbReference type="AlphaFoldDB" id="A0A8G1R306"/>
<dbReference type="RefSeq" id="XP_025515643.1">
    <property type="nucleotide sequence ID" value="XM_025655411.1"/>
</dbReference>
<keyword evidence="3" id="KW-1185">Reference proteome</keyword>
<dbReference type="GeneID" id="37158813"/>
<evidence type="ECO:0000313" key="3">
    <source>
        <dbReference type="Proteomes" id="UP000249526"/>
    </source>
</evidence>